<dbReference type="RefSeq" id="WP_030232040.1">
    <property type="nucleotide sequence ID" value="NZ_CP024985.1"/>
</dbReference>
<dbReference type="GeneID" id="49385397"/>
<reference evidence="2 3" key="1">
    <citation type="submission" date="2017-11" db="EMBL/GenBank/DDBJ databases">
        <title>Complete genome sequence of Streptomyces lavendulae subsp. lavendulae CCM 3239 (formerly 'Streptomyces aureofaciens CCM 3239'), the producer of the angucycline-type antibiotic auricin.</title>
        <authorList>
            <person name="Busche T."/>
            <person name="Novakova R."/>
            <person name="Al'Dilaimi A."/>
            <person name="Homerova D."/>
            <person name="Feckova L."/>
            <person name="Rezuchova B."/>
            <person name="Mingyar E."/>
            <person name="Csolleiova D."/>
            <person name="Bekeova C."/>
            <person name="Winkler A."/>
            <person name="Sevcikova B."/>
            <person name="Kalinowski J."/>
            <person name="Kormanec J."/>
            <person name="Ruckert C."/>
        </authorList>
    </citation>
    <scope>NUCLEOTIDE SEQUENCE [LARGE SCALE GENOMIC DNA]</scope>
    <source>
        <strain evidence="2 3">CCM 3239</strain>
    </source>
</reference>
<evidence type="ECO:0000256" key="1">
    <source>
        <dbReference type="SAM" id="MobiDB-lite"/>
    </source>
</evidence>
<dbReference type="EMBL" id="CP024985">
    <property type="protein sequence ID" value="ATZ26185.1"/>
    <property type="molecule type" value="Genomic_DNA"/>
</dbReference>
<feature type="compositionally biased region" description="Low complexity" evidence="1">
    <location>
        <begin position="111"/>
        <end position="125"/>
    </location>
</feature>
<proteinExistence type="predicted"/>
<gene>
    <name evidence="2" type="ORF">SLAV_21840</name>
</gene>
<evidence type="ECO:0000313" key="3">
    <source>
        <dbReference type="Proteomes" id="UP000231791"/>
    </source>
</evidence>
<dbReference type="Proteomes" id="UP000231791">
    <property type="component" value="Chromosome"/>
</dbReference>
<dbReference type="AlphaFoldDB" id="A0A2K8PKM5"/>
<dbReference type="OrthoDB" id="4296226at2"/>
<evidence type="ECO:0000313" key="2">
    <source>
        <dbReference type="EMBL" id="ATZ26185.1"/>
    </source>
</evidence>
<accession>A0A2K8PKM5</accession>
<organism evidence="2 3">
    <name type="scientific">Streptomyces lavendulae subsp. lavendulae</name>
    <dbReference type="NCBI Taxonomy" id="58340"/>
    <lineage>
        <taxon>Bacteria</taxon>
        <taxon>Bacillati</taxon>
        <taxon>Actinomycetota</taxon>
        <taxon>Actinomycetes</taxon>
        <taxon>Kitasatosporales</taxon>
        <taxon>Streptomycetaceae</taxon>
        <taxon>Streptomyces</taxon>
    </lineage>
</organism>
<keyword evidence="3" id="KW-1185">Reference proteome</keyword>
<name>A0A2K8PKM5_STRLA</name>
<sequence>MSPQEIQLPLTPQQAAEGTVVTVPLPNGTARLRIPPSRDGDLVRARFGDNEVLLRVRVTPTGAAPAPAAPPKKSSPLGCLLALGVVAAVIIAIVVTNDGKDDDSKSTASHTPTYAAPTTRDPYPTPTYTYAPSTTRPTLPTLPALPLPTTEAAPTPFDKGTCLNGRLPDSETAQRVDDVKEVSCSASDAHYKVIQRFPFSSDMEQCKSNPDTEYAFSYRYTLNGSVINQYVYCLIGLGSYSRS</sequence>
<dbReference type="KEGG" id="slx:SLAV_21840"/>
<feature type="region of interest" description="Disordered" evidence="1">
    <location>
        <begin position="99"/>
        <end position="125"/>
    </location>
</feature>
<protein>
    <submittedName>
        <fullName evidence="2">Uncharacterized protein</fullName>
    </submittedName>
</protein>